<dbReference type="EMBL" id="JBBNPS010000020">
    <property type="protein sequence ID" value="MEQ3354034.1"/>
    <property type="molecule type" value="Genomic_DNA"/>
</dbReference>
<sequence length="937" mass="104604">MPLDKEQQEAVMSYDRSVFLTAGAGAGKTKVLTERVKKILSNTDENVLAITFTNRAAEEMAARMAASLTEEETDRLVVKTIDGFCRYLLSIYAVEADTFGGMVQLAEGEAGALLEKSYEKVAGAIFSDEDFISFLETSGTTANNFKNELLKSYDALRTRGVLGDFRPRKVTGTDPLKEYVDFLPTLRGALKTKTSKLAKYLDEADLEALKNRSEEEHRAFLLAMPDGSSLKMDESIKEQNEALKNRLLLREEEKNHLYIEAIDRALKLLDEAYREEKRAMGVVDFSDLLEMATALLESGKISCGYDHILVDEFQDTNPLQIRMLRALKGDGKLFVVGDRKQSIYGFRGADVAVGDDFRGEALKEGTEAMALLNNYRSHKDLVAAVGDLFADKIPDYEPITGHGEGEWALKGVDLTGEESAEEAIKKEALWIAEDIQKYPSESRALLLWRKKFMEIYESVFRDYGISYVNRSAEGFFRAREVRDLMLAVEAKITDAFSPAFLRTPFIGANQEDVFHVMNGSPCRESVRERMARMEKFFDETDPVSSAYEFLLALVEESGFRAYAYKEGGEQVAANVDQLLDMAKEYDEEGEHLEGFLHSLREMEATEEMGAATFGGDYAVEILTMHKAKGLEYDTVYLGHLFAKPRPEGGLWNYSEERGVGIKNPAAPVIYEMNRAASAEKAREENLRLLYVAMTRAKSHVYLLKSKEGEGLQSDLPEIDFVEEMPAPVAVPVNKEKAPKKTAAQAITLAQAKPVVSASRLLKGRAVFDGGKEGSKSAKDYLQLGILFHHYAQRARNPHGPLREKLLARAKAYGVADELDVAIKNYDATFDRGEILGTEVPFRAEFDGVILEGFYDQLRRMPEGVTIVDYKTGARGVRTGAMATYRLQLGLYGTAYEKITGTFPKLYLFTTADGIWTEVKLTKQEKKEIAALLHPAIG</sequence>
<dbReference type="SUPFAM" id="SSF52980">
    <property type="entry name" value="Restriction endonuclease-like"/>
    <property type="match status" value="1"/>
</dbReference>
<keyword evidence="3" id="KW-0227">DNA damage</keyword>
<keyword evidence="4 14" id="KW-0378">Hydrolase</keyword>
<dbReference type="PROSITE" id="PS51198">
    <property type="entry name" value="UVRD_HELICASE_ATP_BIND"/>
    <property type="match status" value="1"/>
</dbReference>
<dbReference type="InterPro" id="IPR000212">
    <property type="entry name" value="DNA_helicase_UvrD/REP"/>
</dbReference>
<dbReference type="Pfam" id="PF13361">
    <property type="entry name" value="UvrD_C"/>
    <property type="match status" value="1"/>
</dbReference>
<dbReference type="InterPro" id="IPR011604">
    <property type="entry name" value="PDDEXK-like_dom_sf"/>
</dbReference>
<evidence type="ECO:0000256" key="3">
    <source>
        <dbReference type="ARBA" id="ARBA00022763"/>
    </source>
</evidence>
<feature type="domain" description="UvrD-like helicase C-terminal" evidence="16">
    <location>
        <begin position="380"/>
        <end position="629"/>
    </location>
</feature>
<dbReference type="EC" id="5.6.2.4" evidence="12"/>
<dbReference type="RefSeq" id="WP_349054339.1">
    <property type="nucleotide sequence ID" value="NZ_JBBNPS010000020.1"/>
</dbReference>
<dbReference type="InterPro" id="IPR027417">
    <property type="entry name" value="P-loop_NTPase"/>
</dbReference>
<dbReference type="Proteomes" id="UP001481872">
    <property type="component" value="Unassembled WGS sequence"/>
</dbReference>
<evidence type="ECO:0000256" key="8">
    <source>
        <dbReference type="ARBA" id="ARBA00023125"/>
    </source>
</evidence>
<dbReference type="InterPro" id="IPR011335">
    <property type="entry name" value="Restrct_endonuc-II-like"/>
</dbReference>
<evidence type="ECO:0000256" key="4">
    <source>
        <dbReference type="ARBA" id="ARBA00022801"/>
    </source>
</evidence>
<keyword evidence="5 14" id="KW-0347">Helicase</keyword>
<dbReference type="Gene3D" id="3.40.50.300">
    <property type="entry name" value="P-loop containing nucleotide triphosphate hydrolases"/>
    <property type="match status" value="3"/>
</dbReference>
<keyword evidence="6" id="KW-0269">Exonuclease</keyword>
<evidence type="ECO:0000256" key="5">
    <source>
        <dbReference type="ARBA" id="ARBA00022806"/>
    </source>
</evidence>
<dbReference type="InterPro" id="IPR038726">
    <property type="entry name" value="PDDEXK_AddAB-type"/>
</dbReference>
<dbReference type="PANTHER" id="PTHR11070:SF2">
    <property type="entry name" value="ATP-DEPENDENT DNA HELICASE SRS2"/>
    <property type="match status" value="1"/>
</dbReference>
<accession>A0ABV1J752</accession>
<protein>
    <recommendedName>
        <fullName evidence="12">DNA 3'-5' helicase</fullName>
        <ecNumber evidence="12">5.6.2.4</ecNumber>
    </recommendedName>
</protein>
<keyword evidence="10" id="KW-0413">Isomerase</keyword>
<evidence type="ECO:0000256" key="9">
    <source>
        <dbReference type="ARBA" id="ARBA00023204"/>
    </source>
</evidence>
<dbReference type="InterPro" id="IPR014016">
    <property type="entry name" value="UvrD-like_ATP-bd"/>
</dbReference>
<reference evidence="17 18" key="1">
    <citation type="submission" date="2024-04" db="EMBL/GenBank/DDBJ databases">
        <title>Human intestinal bacterial collection.</title>
        <authorList>
            <person name="Pauvert C."/>
            <person name="Hitch T.C.A."/>
            <person name="Clavel T."/>
        </authorList>
    </citation>
    <scope>NUCLEOTIDE SEQUENCE [LARGE SCALE GENOMIC DNA]</scope>
    <source>
        <strain evidence="17 18">CLA-SR-H026</strain>
    </source>
</reference>
<comment type="catalytic activity">
    <reaction evidence="13">
        <text>ATP + H2O = ADP + phosphate + H(+)</text>
        <dbReference type="Rhea" id="RHEA:13065"/>
        <dbReference type="ChEBI" id="CHEBI:15377"/>
        <dbReference type="ChEBI" id="CHEBI:15378"/>
        <dbReference type="ChEBI" id="CHEBI:30616"/>
        <dbReference type="ChEBI" id="CHEBI:43474"/>
        <dbReference type="ChEBI" id="CHEBI:456216"/>
        <dbReference type="EC" id="5.6.2.4"/>
    </reaction>
</comment>
<name>A0ABV1J752_9FIRM</name>
<gene>
    <name evidence="17" type="ORF">AAA081_06985</name>
</gene>
<dbReference type="PROSITE" id="PS51217">
    <property type="entry name" value="UVRD_HELICASE_CTER"/>
    <property type="match status" value="1"/>
</dbReference>
<evidence type="ECO:0000313" key="18">
    <source>
        <dbReference type="Proteomes" id="UP001481872"/>
    </source>
</evidence>
<evidence type="ECO:0000256" key="6">
    <source>
        <dbReference type="ARBA" id="ARBA00022839"/>
    </source>
</evidence>
<keyword evidence="1" id="KW-0540">Nuclease</keyword>
<dbReference type="Pfam" id="PF00580">
    <property type="entry name" value="UvrD-helicase"/>
    <property type="match status" value="1"/>
</dbReference>
<dbReference type="Gene3D" id="1.10.486.10">
    <property type="entry name" value="PCRA, domain 4"/>
    <property type="match status" value="1"/>
</dbReference>
<evidence type="ECO:0000256" key="13">
    <source>
        <dbReference type="ARBA" id="ARBA00048988"/>
    </source>
</evidence>
<keyword evidence="8" id="KW-0238">DNA-binding</keyword>
<evidence type="ECO:0000256" key="11">
    <source>
        <dbReference type="ARBA" id="ARBA00034617"/>
    </source>
</evidence>
<feature type="domain" description="UvrD-like helicase ATP-binding" evidence="15">
    <location>
        <begin position="1"/>
        <end position="378"/>
    </location>
</feature>
<evidence type="ECO:0000256" key="10">
    <source>
        <dbReference type="ARBA" id="ARBA00023235"/>
    </source>
</evidence>
<dbReference type="Pfam" id="PF12705">
    <property type="entry name" value="PDDEXK_1"/>
    <property type="match status" value="1"/>
</dbReference>
<keyword evidence="9" id="KW-0234">DNA repair</keyword>
<keyword evidence="18" id="KW-1185">Reference proteome</keyword>
<evidence type="ECO:0000256" key="14">
    <source>
        <dbReference type="PROSITE-ProRule" id="PRU00560"/>
    </source>
</evidence>
<evidence type="ECO:0000256" key="12">
    <source>
        <dbReference type="ARBA" id="ARBA00034808"/>
    </source>
</evidence>
<evidence type="ECO:0000256" key="1">
    <source>
        <dbReference type="ARBA" id="ARBA00022722"/>
    </source>
</evidence>
<dbReference type="PANTHER" id="PTHR11070">
    <property type="entry name" value="UVRD / RECB / PCRA DNA HELICASE FAMILY MEMBER"/>
    <property type="match status" value="1"/>
</dbReference>
<evidence type="ECO:0000313" key="17">
    <source>
        <dbReference type="EMBL" id="MEQ3354034.1"/>
    </source>
</evidence>
<evidence type="ECO:0000256" key="2">
    <source>
        <dbReference type="ARBA" id="ARBA00022741"/>
    </source>
</evidence>
<keyword evidence="2 14" id="KW-0547">Nucleotide-binding</keyword>
<feature type="binding site" evidence="14">
    <location>
        <begin position="22"/>
        <end position="29"/>
    </location>
    <ligand>
        <name>ATP</name>
        <dbReference type="ChEBI" id="CHEBI:30616"/>
    </ligand>
</feature>
<evidence type="ECO:0000259" key="16">
    <source>
        <dbReference type="PROSITE" id="PS51217"/>
    </source>
</evidence>
<dbReference type="InterPro" id="IPR014017">
    <property type="entry name" value="DNA_helicase_UvrD-like_C"/>
</dbReference>
<evidence type="ECO:0000259" key="15">
    <source>
        <dbReference type="PROSITE" id="PS51198"/>
    </source>
</evidence>
<proteinExistence type="predicted"/>
<comment type="catalytic activity">
    <reaction evidence="11">
        <text>Couples ATP hydrolysis with the unwinding of duplex DNA by translocating in the 3'-5' direction.</text>
        <dbReference type="EC" id="5.6.2.4"/>
    </reaction>
</comment>
<evidence type="ECO:0000256" key="7">
    <source>
        <dbReference type="ARBA" id="ARBA00022840"/>
    </source>
</evidence>
<organism evidence="17 18">
    <name type="scientific">Aedoeadaptatus acetigenes</name>
    <dbReference type="NCBI Taxonomy" id="2981723"/>
    <lineage>
        <taxon>Bacteria</taxon>
        <taxon>Bacillati</taxon>
        <taxon>Bacillota</taxon>
        <taxon>Tissierellia</taxon>
        <taxon>Tissierellales</taxon>
        <taxon>Peptoniphilaceae</taxon>
        <taxon>Aedoeadaptatus</taxon>
    </lineage>
</organism>
<comment type="caution">
    <text evidence="17">The sequence shown here is derived from an EMBL/GenBank/DDBJ whole genome shotgun (WGS) entry which is preliminary data.</text>
</comment>
<dbReference type="SUPFAM" id="SSF52540">
    <property type="entry name" value="P-loop containing nucleoside triphosphate hydrolases"/>
    <property type="match status" value="1"/>
</dbReference>
<keyword evidence="7 14" id="KW-0067">ATP-binding</keyword>
<dbReference type="Gene3D" id="3.90.320.10">
    <property type="match status" value="1"/>
</dbReference>